<feature type="compositionally biased region" description="Basic and acidic residues" evidence="1">
    <location>
        <begin position="50"/>
        <end position="59"/>
    </location>
</feature>
<name>A0A5J4WE93_9EUKA</name>
<dbReference type="Proteomes" id="UP000324800">
    <property type="component" value="Unassembled WGS sequence"/>
</dbReference>
<evidence type="ECO:0000313" key="2">
    <source>
        <dbReference type="EMBL" id="KAA6392619.1"/>
    </source>
</evidence>
<accession>A0A5J4WE93</accession>
<reference evidence="2 3" key="1">
    <citation type="submission" date="2019-03" db="EMBL/GenBank/DDBJ databases">
        <title>Single cell metagenomics reveals metabolic interactions within the superorganism composed of flagellate Streblomastix strix and complex community of Bacteroidetes bacteria on its surface.</title>
        <authorList>
            <person name="Treitli S.C."/>
            <person name="Kolisko M."/>
            <person name="Husnik F."/>
            <person name="Keeling P."/>
            <person name="Hampl V."/>
        </authorList>
    </citation>
    <scope>NUCLEOTIDE SEQUENCE [LARGE SCALE GENOMIC DNA]</scope>
    <source>
        <strain evidence="2">ST1C</strain>
    </source>
</reference>
<protein>
    <submittedName>
        <fullName evidence="2">Uncharacterized protein</fullName>
    </submittedName>
</protein>
<gene>
    <name evidence="2" type="ORF">EZS28_011858</name>
</gene>
<sequence length="251" mass="28619">MGQVNHNKFAFTAHIPIQLSMTTTGSGSERSTSDHIIQRYRGKPKRRRKDQSADSERSIESPPHLKHLQHTLSKYKKRNKKITHNPARKRQHNPSENSSSDSSTVSSNYASRDEDIVHNELRKITGDLISHFRPLNYKLSATRIEKDIRAIAPDKIDFHTSNLLPKWEGHDDEDAAEFVILNAAITRSIFIIAYFAAQSPETWKKLKKAILKTFRLSYQTATRAQATCESLVLSEKKQTSLSCNSTLRSYS</sequence>
<comment type="caution">
    <text evidence="2">The sequence shown here is derived from an EMBL/GenBank/DDBJ whole genome shotgun (WGS) entry which is preliminary data.</text>
</comment>
<evidence type="ECO:0000313" key="3">
    <source>
        <dbReference type="Proteomes" id="UP000324800"/>
    </source>
</evidence>
<evidence type="ECO:0000256" key="1">
    <source>
        <dbReference type="SAM" id="MobiDB-lite"/>
    </source>
</evidence>
<feature type="compositionally biased region" description="Basic residues" evidence="1">
    <location>
        <begin position="64"/>
        <end position="92"/>
    </location>
</feature>
<feature type="region of interest" description="Disordered" evidence="1">
    <location>
        <begin position="22"/>
        <end position="111"/>
    </location>
</feature>
<proteinExistence type="predicted"/>
<organism evidence="2 3">
    <name type="scientific">Streblomastix strix</name>
    <dbReference type="NCBI Taxonomy" id="222440"/>
    <lineage>
        <taxon>Eukaryota</taxon>
        <taxon>Metamonada</taxon>
        <taxon>Preaxostyla</taxon>
        <taxon>Oxymonadida</taxon>
        <taxon>Streblomastigidae</taxon>
        <taxon>Streblomastix</taxon>
    </lineage>
</organism>
<feature type="compositionally biased region" description="Low complexity" evidence="1">
    <location>
        <begin position="94"/>
        <end position="110"/>
    </location>
</feature>
<feature type="compositionally biased region" description="Basic residues" evidence="1">
    <location>
        <begin position="38"/>
        <end position="49"/>
    </location>
</feature>
<dbReference type="AlphaFoldDB" id="A0A5J4WE93"/>
<dbReference type="EMBL" id="SNRW01002484">
    <property type="protein sequence ID" value="KAA6392619.1"/>
    <property type="molecule type" value="Genomic_DNA"/>
</dbReference>